<dbReference type="AlphaFoldDB" id="G2TL33"/>
<organism evidence="3 4">
    <name type="scientific">Heyndrickxia coagulans 36D1</name>
    <dbReference type="NCBI Taxonomy" id="345219"/>
    <lineage>
        <taxon>Bacteria</taxon>
        <taxon>Bacillati</taxon>
        <taxon>Bacillota</taxon>
        <taxon>Bacilli</taxon>
        <taxon>Bacillales</taxon>
        <taxon>Bacillaceae</taxon>
        <taxon>Heyndrickxia</taxon>
    </lineage>
</organism>
<dbReference type="EMBL" id="CP003056">
    <property type="protein sequence ID" value="AEP02113.1"/>
    <property type="molecule type" value="Genomic_DNA"/>
</dbReference>
<dbReference type="InterPro" id="IPR038471">
    <property type="entry name" value="MecA_C_sf"/>
</dbReference>
<dbReference type="PANTHER" id="PTHR39161:SF2">
    <property type="entry name" value="ADAPTER PROTEIN MECA 2"/>
    <property type="match status" value="1"/>
</dbReference>
<evidence type="ECO:0000256" key="1">
    <source>
        <dbReference type="ARBA" id="ARBA00005397"/>
    </source>
</evidence>
<accession>G2TL33</accession>
<dbReference type="PANTHER" id="PTHR39161">
    <property type="entry name" value="ADAPTER PROTEIN MECA"/>
    <property type="match status" value="1"/>
</dbReference>
<dbReference type="eggNOG" id="COG4862">
    <property type="taxonomic scope" value="Bacteria"/>
</dbReference>
<dbReference type="HOGENOM" id="CLU_071496_3_0_9"/>
<proteinExistence type="inferred from homology"/>
<name>G2TL33_HEYCO</name>
<evidence type="ECO:0000256" key="2">
    <source>
        <dbReference type="ARBA" id="ARBA00011738"/>
    </source>
</evidence>
<comment type="similarity">
    <text evidence="1">Belongs to the MecA family.</text>
</comment>
<dbReference type="Gene3D" id="3.30.70.1950">
    <property type="match status" value="1"/>
</dbReference>
<comment type="subunit">
    <text evidence="2">Homodimer.</text>
</comment>
<dbReference type="Proteomes" id="UP000009283">
    <property type="component" value="Chromosome"/>
</dbReference>
<protein>
    <submittedName>
        <fullName evidence="3">Negative regulator of genetic competence</fullName>
    </submittedName>
</protein>
<sequence length="202" mass="23205">MNHLSPSAYDKVRSVCRGRKSMKLERISSNKIKYSITFEELSERGIMENDLDSPIWNHLFEEMLELADQAYHVGESDMLTIEIYSFNVQELVFILTVGEADDADPGEWADPETLEQEEAYFFPSIEEVIALAGFLNQIGRISACSLYIFEDQYYLLQKPGTQNAPLILEYGERARISPFMVREYGIAVFEENALAELLKHFP</sequence>
<reference evidence="3 4" key="1">
    <citation type="journal article" date="2011" name="Stand. Genomic Sci.">
        <title>Complete Genome Sequence of a thermotolerant sporogenic lactic acid bacterium, Bacillus coagulans strain 36D1.</title>
        <authorList>
            <person name="Rhee M.S."/>
            <person name="Moritz B.E."/>
            <person name="Xie G."/>
            <person name="Glavina Del Rio T."/>
            <person name="Dalin E."/>
            <person name="Tice H."/>
            <person name="Bruce D."/>
            <person name="Goodwin L."/>
            <person name="Chertkov O."/>
            <person name="Brettin T."/>
            <person name="Han C."/>
            <person name="Detter C."/>
            <person name="Pitluck S."/>
            <person name="Land M.L."/>
            <person name="Patel M."/>
            <person name="Ou M."/>
            <person name="Harbrucker R."/>
            <person name="Ingram L.O."/>
            <person name="Shanmugam K.T."/>
        </authorList>
    </citation>
    <scope>NUCLEOTIDE SEQUENCE [LARGE SCALE GENOMIC DNA]</scope>
    <source>
        <strain evidence="3 4">36D1</strain>
    </source>
</reference>
<evidence type="ECO:0000313" key="3">
    <source>
        <dbReference type="EMBL" id="AEP02113.1"/>
    </source>
</evidence>
<dbReference type="Pfam" id="PF05389">
    <property type="entry name" value="MecA"/>
    <property type="match status" value="2"/>
</dbReference>
<dbReference type="InterPro" id="IPR008681">
    <property type="entry name" value="Neg-reg_MecA"/>
</dbReference>
<gene>
    <name evidence="3" type="ORF">Bcoa_2937</name>
</gene>
<dbReference type="KEGG" id="bag:Bcoa_2937"/>
<evidence type="ECO:0000313" key="4">
    <source>
        <dbReference type="Proteomes" id="UP000009283"/>
    </source>
</evidence>